<dbReference type="VEuPathDB" id="FungiDB:BO80DRAFT_219889"/>
<protein>
    <submittedName>
        <fullName evidence="2">Uncharacterized protein</fullName>
    </submittedName>
</protein>
<evidence type="ECO:0000256" key="1">
    <source>
        <dbReference type="SAM" id="MobiDB-lite"/>
    </source>
</evidence>
<evidence type="ECO:0000313" key="3">
    <source>
        <dbReference type="Proteomes" id="UP000249402"/>
    </source>
</evidence>
<organism evidence="2 3">
    <name type="scientific">Aspergillus ibericus CBS 121593</name>
    <dbReference type="NCBI Taxonomy" id="1448316"/>
    <lineage>
        <taxon>Eukaryota</taxon>
        <taxon>Fungi</taxon>
        <taxon>Dikarya</taxon>
        <taxon>Ascomycota</taxon>
        <taxon>Pezizomycotina</taxon>
        <taxon>Eurotiomycetes</taxon>
        <taxon>Eurotiomycetidae</taxon>
        <taxon>Eurotiales</taxon>
        <taxon>Aspergillaceae</taxon>
        <taxon>Aspergillus</taxon>
        <taxon>Aspergillus subgen. Circumdati</taxon>
    </lineage>
</organism>
<name>A0A395GNT3_9EURO</name>
<sequence length="130" mass="14464">MALACHLNRGCRSAKQRFFGRAGVQAGPRDGSESHQMKLREWSTTSRSRIFQQRPRPETCLSWLAMGGGGGVDRASIVNVRKRAPGQSLTQRNLLTTDPPSIHPSIHPSFQAFPPRMRTCFACIPPSLRH</sequence>
<dbReference type="AlphaFoldDB" id="A0A395GNT3"/>
<reference evidence="2 3" key="1">
    <citation type="submission" date="2018-02" db="EMBL/GenBank/DDBJ databases">
        <title>The genomes of Aspergillus section Nigri reveals drivers in fungal speciation.</title>
        <authorList>
            <consortium name="DOE Joint Genome Institute"/>
            <person name="Vesth T.C."/>
            <person name="Nybo J."/>
            <person name="Theobald S."/>
            <person name="Brandl J."/>
            <person name="Frisvad J.C."/>
            <person name="Nielsen K.F."/>
            <person name="Lyhne E.K."/>
            <person name="Kogle M.E."/>
            <person name="Kuo A."/>
            <person name="Riley R."/>
            <person name="Clum A."/>
            <person name="Nolan M."/>
            <person name="Lipzen A."/>
            <person name="Salamov A."/>
            <person name="Henrissat B."/>
            <person name="Wiebenga A."/>
            <person name="De vries R.P."/>
            <person name="Grigoriev I.V."/>
            <person name="Mortensen U.H."/>
            <person name="Andersen M.R."/>
            <person name="Baker S.E."/>
        </authorList>
    </citation>
    <scope>NUCLEOTIDE SEQUENCE [LARGE SCALE GENOMIC DNA]</scope>
    <source>
        <strain evidence="2 3">CBS 121593</strain>
    </source>
</reference>
<feature type="compositionally biased region" description="Polar residues" evidence="1">
    <location>
        <begin position="42"/>
        <end position="51"/>
    </location>
</feature>
<keyword evidence="3" id="KW-1185">Reference proteome</keyword>
<dbReference type="EMBL" id="KZ824472">
    <property type="protein sequence ID" value="RAK96608.1"/>
    <property type="molecule type" value="Genomic_DNA"/>
</dbReference>
<feature type="compositionally biased region" description="Basic and acidic residues" evidence="1">
    <location>
        <begin position="30"/>
        <end position="41"/>
    </location>
</feature>
<accession>A0A395GNT3</accession>
<feature type="region of interest" description="Disordered" evidence="1">
    <location>
        <begin position="23"/>
        <end position="51"/>
    </location>
</feature>
<dbReference type="Proteomes" id="UP000249402">
    <property type="component" value="Unassembled WGS sequence"/>
</dbReference>
<dbReference type="RefSeq" id="XP_025570936.1">
    <property type="nucleotide sequence ID" value="XM_025714389.1"/>
</dbReference>
<proteinExistence type="predicted"/>
<evidence type="ECO:0000313" key="2">
    <source>
        <dbReference type="EMBL" id="RAK96608.1"/>
    </source>
</evidence>
<dbReference type="GeneID" id="37219254"/>
<gene>
    <name evidence="2" type="ORF">BO80DRAFT_219889</name>
</gene>